<keyword evidence="3" id="KW-1185">Reference proteome</keyword>
<evidence type="ECO:0000313" key="2">
    <source>
        <dbReference type="EMBL" id="MFD1570259.1"/>
    </source>
</evidence>
<name>A0ABD6C043_9EURY</name>
<proteinExistence type="predicted"/>
<evidence type="ECO:0008006" key="4">
    <source>
        <dbReference type="Google" id="ProtNLM"/>
    </source>
</evidence>
<evidence type="ECO:0000256" key="1">
    <source>
        <dbReference type="SAM" id="MobiDB-lite"/>
    </source>
</evidence>
<reference evidence="2 3" key="1">
    <citation type="journal article" date="2019" name="Int. J. Syst. Evol. Microbiol.">
        <title>The Global Catalogue of Microorganisms (GCM) 10K type strain sequencing project: providing services to taxonomists for standard genome sequencing and annotation.</title>
        <authorList>
            <consortium name="The Broad Institute Genomics Platform"/>
            <consortium name="The Broad Institute Genome Sequencing Center for Infectious Disease"/>
            <person name="Wu L."/>
            <person name="Ma J."/>
        </authorList>
    </citation>
    <scope>NUCLEOTIDE SEQUENCE [LARGE SCALE GENOMIC DNA]</scope>
    <source>
        <strain evidence="2 3">CGMCC 1.12689</strain>
    </source>
</reference>
<accession>A0ABD6C043</accession>
<protein>
    <recommendedName>
        <fullName evidence="4">Small CPxCG-related zinc finger protein</fullName>
    </recommendedName>
</protein>
<organism evidence="2 3">
    <name type="scientific">Halorubrum laminariae</name>
    <dbReference type="NCBI Taxonomy" id="1433523"/>
    <lineage>
        <taxon>Archaea</taxon>
        <taxon>Methanobacteriati</taxon>
        <taxon>Methanobacteriota</taxon>
        <taxon>Stenosarchaea group</taxon>
        <taxon>Halobacteria</taxon>
        <taxon>Halobacteriales</taxon>
        <taxon>Haloferacaceae</taxon>
        <taxon>Halorubrum</taxon>
    </lineage>
</organism>
<dbReference type="AlphaFoldDB" id="A0ABD6C043"/>
<dbReference type="RefSeq" id="WP_256418071.1">
    <property type="nucleotide sequence ID" value="NZ_JANHDL010000004.1"/>
</dbReference>
<dbReference type="Proteomes" id="UP001597185">
    <property type="component" value="Unassembled WGS sequence"/>
</dbReference>
<sequence>MARSESDDGGEQRDDGQCCDNPNVGKLPKARFPTGDGDRAVYHECANCGATWG</sequence>
<dbReference type="EMBL" id="JBHUDB010000002">
    <property type="protein sequence ID" value="MFD1570259.1"/>
    <property type="molecule type" value="Genomic_DNA"/>
</dbReference>
<feature type="compositionally biased region" description="Basic and acidic residues" evidence="1">
    <location>
        <begin position="1"/>
        <end position="16"/>
    </location>
</feature>
<evidence type="ECO:0000313" key="3">
    <source>
        <dbReference type="Proteomes" id="UP001597185"/>
    </source>
</evidence>
<feature type="region of interest" description="Disordered" evidence="1">
    <location>
        <begin position="1"/>
        <end position="37"/>
    </location>
</feature>
<comment type="caution">
    <text evidence="2">The sequence shown here is derived from an EMBL/GenBank/DDBJ whole genome shotgun (WGS) entry which is preliminary data.</text>
</comment>
<gene>
    <name evidence="2" type="ORF">ACFR9T_06610</name>
</gene>